<feature type="domain" description="N-acetyltransferase" evidence="3">
    <location>
        <begin position="1"/>
        <end position="157"/>
    </location>
</feature>
<keyword evidence="5" id="KW-1185">Reference proteome</keyword>
<reference evidence="4 5" key="1">
    <citation type="submission" date="2020-03" db="EMBL/GenBank/DDBJ databases">
        <title>Two novel Motilibacter sp.</title>
        <authorList>
            <person name="Liu S."/>
        </authorList>
    </citation>
    <scope>NUCLEOTIDE SEQUENCE [LARGE SCALE GENOMIC DNA]</scope>
    <source>
        <strain evidence="4 5">E257</strain>
    </source>
</reference>
<dbReference type="PROSITE" id="PS51186">
    <property type="entry name" value="GNAT"/>
    <property type="match status" value="1"/>
</dbReference>
<dbReference type="Gene3D" id="3.40.630.30">
    <property type="match status" value="1"/>
</dbReference>
<dbReference type="PANTHER" id="PTHR43877">
    <property type="entry name" value="AMINOALKYLPHOSPHONATE N-ACETYLTRANSFERASE-RELATED-RELATED"/>
    <property type="match status" value="1"/>
</dbReference>
<protein>
    <submittedName>
        <fullName evidence="4">GNAT family N-acetyltransferase</fullName>
    </submittedName>
</protein>
<evidence type="ECO:0000313" key="4">
    <source>
        <dbReference type="EMBL" id="NHC12470.1"/>
    </source>
</evidence>
<accession>A0ABX0GRY3</accession>
<proteinExistence type="predicted"/>
<dbReference type="InterPro" id="IPR050832">
    <property type="entry name" value="Bact_Acetyltransf"/>
</dbReference>
<evidence type="ECO:0000256" key="2">
    <source>
        <dbReference type="ARBA" id="ARBA00023315"/>
    </source>
</evidence>
<evidence type="ECO:0000259" key="3">
    <source>
        <dbReference type="PROSITE" id="PS51186"/>
    </source>
</evidence>
<evidence type="ECO:0000313" key="5">
    <source>
        <dbReference type="Proteomes" id="UP000800981"/>
    </source>
</evidence>
<evidence type="ECO:0000256" key="1">
    <source>
        <dbReference type="ARBA" id="ARBA00022679"/>
    </source>
</evidence>
<dbReference type="RefSeq" id="WP_166276792.1">
    <property type="nucleotide sequence ID" value="NZ_JAANNP010000001.1"/>
</dbReference>
<dbReference type="CDD" id="cd04301">
    <property type="entry name" value="NAT_SF"/>
    <property type="match status" value="1"/>
</dbReference>
<keyword evidence="2" id="KW-0012">Acyltransferase</keyword>
<keyword evidence="1" id="KW-0808">Transferase</keyword>
<organism evidence="4 5">
    <name type="scientific">Motilibacter deserti</name>
    <dbReference type="NCBI Taxonomy" id="2714956"/>
    <lineage>
        <taxon>Bacteria</taxon>
        <taxon>Bacillati</taxon>
        <taxon>Actinomycetota</taxon>
        <taxon>Actinomycetes</taxon>
        <taxon>Motilibacterales</taxon>
        <taxon>Motilibacteraceae</taxon>
        <taxon>Motilibacter</taxon>
    </lineage>
</organism>
<comment type="caution">
    <text evidence="4">The sequence shown here is derived from an EMBL/GenBank/DDBJ whole genome shotgun (WGS) entry which is preliminary data.</text>
</comment>
<dbReference type="Proteomes" id="UP000800981">
    <property type="component" value="Unassembled WGS sequence"/>
</dbReference>
<dbReference type="Pfam" id="PF00583">
    <property type="entry name" value="Acetyltransf_1"/>
    <property type="match status" value="1"/>
</dbReference>
<dbReference type="InterPro" id="IPR000182">
    <property type="entry name" value="GNAT_dom"/>
</dbReference>
<dbReference type="InterPro" id="IPR016181">
    <property type="entry name" value="Acyl_CoA_acyltransferase"/>
</dbReference>
<gene>
    <name evidence="4" type="ORF">G9H71_01560</name>
</gene>
<name>A0ABX0GRY3_9ACTN</name>
<dbReference type="EMBL" id="JAANNP010000001">
    <property type="protein sequence ID" value="NHC12470.1"/>
    <property type="molecule type" value="Genomic_DNA"/>
</dbReference>
<dbReference type="SUPFAM" id="SSF55729">
    <property type="entry name" value="Acyl-CoA N-acyltransferases (Nat)"/>
    <property type="match status" value="1"/>
</dbReference>
<sequence>MEPTTSAAPRVCSVEDAGAVAALLDAFNREYGDPTPGVGVLATRLRRLLAGDAAIAVLAGEPAVGVALLSVRLNVWYDGPVAVLDELYVVPGLRGHGIGSGLLRAAEAVVIARGGELVEINVDGDDVDARRFYERHGYSNSEPGRDEQLLYYYRELTAGPVTPA</sequence>